<name>C4J0H8_MAIZE</name>
<protein>
    <submittedName>
        <fullName evidence="2">Uncharacterized protein</fullName>
    </submittedName>
</protein>
<feature type="compositionally biased region" description="Basic residues" evidence="1">
    <location>
        <begin position="88"/>
        <end position="108"/>
    </location>
</feature>
<sequence length="130" mass="14171">MRCFGSEGPSFPATRDWDAGAAAAIGAGESLVPASLCLTSRSTRCSSSVAAAPASLRDGSMGQYSVPILLGVRSKCTDAQLQKNSYGQRRRRRRRSITGRCRWGRRRSPPWPEARNESEMWEAAMDCVCA</sequence>
<evidence type="ECO:0000256" key="1">
    <source>
        <dbReference type="SAM" id="MobiDB-lite"/>
    </source>
</evidence>
<reference evidence="2" key="1">
    <citation type="journal article" date="2009" name="PLoS Genet.">
        <title>Sequencing, mapping, and analysis of 27,455 maize full-length cDNAs.</title>
        <authorList>
            <person name="Soderlund C."/>
            <person name="Descour A."/>
            <person name="Kudrna D."/>
            <person name="Bomhoff M."/>
            <person name="Boyd L."/>
            <person name="Currie J."/>
            <person name="Angelova A."/>
            <person name="Collura K."/>
            <person name="Wissotski M."/>
            <person name="Ashley E."/>
            <person name="Morrow D."/>
            <person name="Fernandes J."/>
            <person name="Walbot V."/>
            <person name="Yu Y."/>
        </authorList>
    </citation>
    <scope>NUCLEOTIDE SEQUENCE</scope>
    <source>
        <strain evidence="2">B73</strain>
    </source>
</reference>
<dbReference type="EMBL" id="BT084325">
    <property type="protein sequence ID" value="ACR34678.1"/>
    <property type="molecule type" value="mRNA"/>
</dbReference>
<evidence type="ECO:0000313" key="2">
    <source>
        <dbReference type="EMBL" id="ACR34678.1"/>
    </source>
</evidence>
<accession>C4J0H8</accession>
<reference evidence="2" key="2">
    <citation type="submission" date="2012-06" db="EMBL/GenBank/DDBJ databases">
        <authorList>
            <person name="Yu Y."/>
            <person name="Currie J."/>
            <person name="Lomeli R."/>
            <person name="Angelova A."/>
            <person name="Collura K."/>
            <person name="Wissotski M."/>
            <person name="Campos D."/>
            <person name="Kudrna D."/>
            <person name="Golser W."/>
            <person name="Ashely E."/>
            <person name="Descour A."/>
            <person name="Fernandes J."/>
            <person name="Soderlund C."/>
            <person name="Walbot V."/>
        </authorList>
    </citation>
    <scope>NUCLEOTIDE SEQUENCE</scope>
    <source>
        <strain evidence="2">B73</strain>
    </source>
</reference>
<feature type="region of interest" description="Disordered" evidence="1">
    <location>
        <begin position="83"/>
        <end position="113"/>
    </location>
</feature>
<dbReference type="AlphaFoldDB" id="C4J0H8"/>
<proteinExistence type="evidence at transcript level"/>
<organism evidence="2">
    <name type="scientific">Zea mays</name>
    <name type="common">Maize</name>
    <dbReference type="NCBI Taxonomy" id="4577"/>
    <lineage>
        <taxon>Eukaryota</taxon>
        <taxon>Viridiplantae</taxon>
        <taxon>Streptophyta</taxon>
        <taxon>Embryophyta</taxon>
        <taxon>Tracheophyta</taxon>
        <taxon>Spermatophyta</taxon>
        <taxon>Magnoliopsida</taxon>
        <taxon>Liliopsida</taxon>
        <taxon>Poales</taxon>
        <taxon>Poaceae</taxon>
        <taxon>PACMAD clade</taxon>
        <taxon>Panicoideae</taxon>
        <taxon>Andropogonodae</taxon>
        <taxon>Andropogoneae</taxon>
        <taxon>Tripsacinae</taxon>
        <taxon>Zea</taxon>
    </lineage>
</organism>